<dbReference type="SUPFAM" id="SSF117916">
    <property type="entry name" value="Fe-S cluster assembly (FSCA) domain-like"/>
    <property type="match status" value="1"/>
</dbReference>
<dbReference type="InterPro" id="IPR001075">
    <property type="entry name" value="NIF_FeS_clus_asmbl_NifU_C"/>
</dbReference>
<dbReference type="InterPro" id="IPR017941">
    <property type="entry name" value="Rieske_2Fe-2S"/>
</dbReference>
<dbReference type="PROSITE" id="PS51296">
    <property type="entry name" value="RIESKE"/>
    <property type="match status" value="1"/>
</dbReference>
<dbReference type="GO" id="GO:0051537">
    <property type="term" value="F:2 iron, 2 sulfur cluster binding"/>
    <property type="evidence" value="ECO:0007669"/>
    <property type="project" value="UniProtKB-KW"/>
</dbReference>
<dbReference type="eggNOG" id="COG2146">
    <property type="taxonomic scope" value="Bacteria"/>
</dbReference>
<dbReference type="AlphaFoldDB" id="D3SMQ3"/>
<dbReference type="PANTHER" id="PTHR11178:SF51">
    <property type="entry name" value="FE_S BIOGENESIS PROTEIN NFUA"/>
    <property type="match status" value="1"/>
</dbReference>
<dbReference type="GO" id="GO:0016226">
    <property type="term" value="P:iron-sulfur cluster assembly"/>
    <property type="evidence" value="ECO:0007669"/>
    <property type="project" value="InterPro"/>
</dbReference>
<dbReference type="STRING" id="638303.Thal_1404"/>
<gene>
    <name evidence="6" type="ordered locus">Thal_1404</name>
</gene>
<keyword evidence="3" id="KW-0408">Iron</keyword>
<evidence type="ECO:0000256" key="2">
    <source>
        <dbReference type="ARBA" id="ARBA00022723"/>
    </source>
</evidence>
<sequence>MENTWTEFEDTAKKIDELLEKVKNFPDEEREVVGLLVENLQKLTALGLRKLIRVLKEDSVGKELLLKAVREPEVYALFLKHGLVREDTHTKVARAIAMVKPYIQSHGGDVELVDVKDDTVIVSLKGACVGCAQSVFTLRQTILEAIQAYVPTIKRIVEVHSAGGGEGNYVRAFPLADLQEGSIRRFSHGDTDVVVVSFNGVIRAYRNSCAHQGLPLHDGQVTPDGRLVCPWHGFEYVVESGECLTAKYIQLESVPIKVEDGYVWILVH</sequence>
<dbReference type="HOGENOM" id="CLU_085666_0_0_0"/>
<evidence type="ECO:0000256" key="3">
    <source>
        <dbReference type="ARBA" id="ARBA00023004"/>
    </source>
</evidence>
<dbReference type="InterPro" id="IPR036922">
    <property type="entry name" value="Rieske_2Fe-2S_sf"/>
</dbReference>
<keyword evidence="4" id="KW-0411">Iron-sulfur</keyword>
<dbReference type="RefSeq" id="WP_012992439.1">
    <property type="nucleotide sequence ID" value="NC_013894.1"/>
</dbReference>
<dbReference type="PANTHER" id="PTHR11178">
    <property type="entry name" value="IRON-SULFUR CLUSTER SCAFFOLD PROTEIN NFU-RELATED"/>
    <property type="match status" value="1"/>
</dbReference>
<evidence type="ECO:0000259" key="5">
    <source>
        <dbReference type="PROSITE" id="PS51296"/>
    </source>
</evidence>
<keyword evidence="1" id="KW-0001">2Fe-2S</keyword>
<protein>
    <submittedName>
        <fullName evidence="6">Nitrogen-fixing NifU domain protein</fullName>
    </submittedName>
</protein>
<evidence type="ECO:0000256" key="1">
    <source>
        <dbReference type="ARBA" id="ARBA00022714"/>
    </source>
</evidence>
<dbReference type="SUPFAM" id="SSF50022">
    <property type="entry name" value="ISP domain"/>
    <property type="match status" value="1"/>
</dbReference>
<organism evidence="6 7">
    <name type="scientific">Thermocrinis albus (strain DSM 14484 / JCM 11386 / HI 11/12)</name>
    <dbReference type="NCBI Taxonomy" id="638303"/>
    <lineage>
        <taxon>Bacteria</taxon>
        <taxon>Pseudomonadati</taxon>
        <taxon>Aquificota</taxon>
        <taxon>Aquificia</taxon>
        <taxon>Aquificales</taxon>
        <taxon>Aquificaceae</taxon>
        <taxon>Thermocrinis</taxon>
    </lineage>
</organism>
<dbReference type="KEGG" id="tal:Thal_1404"/>
<dbReference type="InterPro" id="IPR034904">
    <property type="entry name" value="FSCA_dom_sf"/>
</dbReference>
<dbReference type="eggNOG" id="COG0694">
    <property type="taxonomic scope" value="Bacteria"/>
</dbReference>
<dbReference type="Pfam" id="PF00355">
    <property type="entry name" value="Rieske"/>
    <property type="match status" value="1"/>
</dbReference>
<evidence type="ECO:0000256" key="4">
    <source>
        <dbReference type="ARBA" id="ARBA00023014"/>
    </source>
</evidence>
<dbReference type="GO" id="GO:0005506">
    <property type="term" value="F:iron ion binding"/>
    <property type="evidence" value="ECO:0007669"/>
    <property type="project" value="InterPro"/>
</dbReference>
<dbReference type="OrthoDB" id="9800776at2"/>
<dbReference type="Proteomes" id="UP000002043">
    <property type="component" value="Chromosome"/>
</dbReference>
<dbReference type="Pfam" id="PF01106">
    <property type="entry name" value="NifU"/>
    <property type="match status" value="1"/>
</dbReference>
<feature type="domain" description="Rieske" evidence="5">
    <location>
        <begin position="170"/>
        <end position="265"/>
    </location>
</feature>
<accession>D3SMQ3</accession>
<reference evidence="7" key="1">
    <citation type="journal article" date="2010" name="Stand. Genomic Sci.">
        <title>Complete genome sequence of Thermocrinis albus type strain (HI 11/12T).</title>
        <authorList>
            <person name="Wirth R."/>
            <person name="Sikorski J."/>
            <person name="Brambilla E."/>
            <person name="Misra M."/>
            <person name="Lapidus A."/>
            <person name="Copeland A."/>
            <person name="Nolan M."/>
            <person name="Lucas S."/>
            <person name="Chen F."/>
            <person name="Tice H."/>
            <person name="Cheng J.F."/>
            <person name="Han C."/>
            <person name="Detter J.C."/>
            <person name="Tapia R."/>
            <person name="Bruce D."/>
            <person name="Goodwin L."/>
            <person name="Pitluck S."/>
            <person name="Pati A."/>
            <person name="Anderson I."/>
            <person name="Ivanova N."/>
            <person name="Mavromatis K."/>
            <person name="Mikhailova N."/>
            <person name="Chen A."/>
            <person name="Palaniappan K."/>
            <person name="Bilek Y."/>
            <person name="Hader T."/>
            <person name="Land M."/>
            <person name="Hauser L."/>
            <person name="Chang Y.J."/>
            <person name="Jeffries C.D."/>
            <person name="Tindall B.J."/>
            <person name="Rohde M."/>
            <person name="Goker M."/>
            <person name="Bristow J."/>
            <person name="Eisen J.A."/>
            <person name="Markowitz V."/>
            <person name="Hugenholtz P."/>
            <person name="Kyrpides N.C."/>
            <person name="Klenk H.P."/>
        </authorList>
    </citation>
    <scope>NUCLEOTIDE SEQUENCE [LARGE SCALE GENOMIC DNA]</scope>
    <source>
        <strain evidence="7">DSM 14484 / JCM 11386 / HI 11/12</strain>
    </source>
</reference>
<keyword evidence="7" id="KW-1185">Reference proteome</keyword>
<evidence type="ECO:0000313" key="6">
    <source>
        <dbReference type="EMBL" id="ADC90033.1"/>
    </source>
</evidence>
<evidence type="ECO:0000313" key="7">
    <source>
        <dbReference type="Proteomes" id="UP000002043"/>
    </source>
</evidence>
<dbReference type="Gene3D" id="2.102.10.10">
    <property type="entry name" value="Rieske [2Fe-2S] iron-sulphur domain"/>
    <property type="match status" value="1"/>
</dbReference>
<name>D3SMQ3_THEAH</name>
<dbReference type="EMBL" id="CP001931">
    <property type="protein sequence ID" value="ADC90033.1"/>
    <property type="molecule type" value="Genomic_DNA"/>
</dbReference>
<dbReference type="Gene3D" id="3.30.300.130">
    <property type="entry name" value="Fe-S cluster assembly (FSCA)"/>
    <property type="match status" value="1"/>
</dbReference>
<proteinExistence type="predicted"/>
<keyword evidence="2" id="KW-0479">Metal-binding</keyword>